<evidence type="ECO:0000259" key="1">
    <source>
        <dbReference type="Pfam" id="PF13456"/>
    </source>
</evidence>
<dbReference type="PANTHER" id="PTHR47723">
    <property type="entry name" value="OS05G0353850 PROTEIN"/>
    <property type="match status" value="1"/>
</dbReference>
<dbReference type="InterPro" id="IPR012337">
    <property type="entry name" value="RNaseH-like_sf"/>
</dbReference>
<dbReference type="PANTHER" id="PTHR47723:SF19">
    <property type="entry name" value="POLYNUCLEOTIDYL TRANSFERASE, RIBONUCLEASE H-LIKE SUPERFAMILY PROTEIN"/>
    <property type="match status" value="1"/>
</dbReference>
<gene>
    <name evidence="2" type="ORF">F3Y22_tig00110602pilonHSYRG00255</name>
</gene>
<dbReference type="CDD" id="cd06222">
    <property type="entry name" value="RNase_H_like"/>
    <property type="match status" value="1"/>
</dbReference>
<dbReference type="InterPro" id="IPR053151">
    <property type="entry name" value="RNase_H-like"/>
</dbReference>
<dbReference type="InterPro" id="IPR044730">
    <property type="entry name" value="RNase_H-like_dom_plant"/>
</dbReference>
<organism evidence="2 3">
    <name type="scientific">Hibiscus syriacus</name>
    <name type="common">Rose of Sharon</name>
    <dbReference type="NCBI Taxonomy" id="106335"/>
    <lineage>
        <taxon>Eukaryota</taxon>
        <taxon>Viridiplantae</taxon>
        <taxon>Streptophyta</taxon>
        <taxon>Embryophyta</taxon>
        <taxon>Tracheophyta</taxon>
        <taxon>Spermatophyta</taxon>
        <taxon>Magnoliopsida</taxon>
        <taxon>eudicotyledons</taxon>
        <taxon>Gunneridae</taxon>
        <taxon>Pentapetalae</taxon>
        <taxon>rosids</taxon>
        <taxon>malvids</taxon>
        <taxon>Malvales</taxon>
        <taxon>Malvaceae</taxon>
        <taxon>Malvoideae</taxon>
        <taxon>Hibiscus</taxon>
    </lineage>
</organism>
<name>A0A6A3A3D6_HIBSY</name>
<dbReference type="GO" id="GO:0004523">
    <property type="term" value="F:RNA-DNA hybrid ribonuclease activity"/>
    <property type="evidence" value="ECO:0007669"/>
    <property type="project" value="InterPro"/>
</dbReference>
<dbReference type="InterPro" id="IPR002156">
    <property type="entry name" value="RNaseH_domain"/>
</dbReference>
<dbReference type="Pfam" id="PF13456">
    <property type="entry name" value="RVT_3"/>
    <property type="match status" value="1"/>
</dbReference>
<comment type="caution">
    <text evidence="2">The sequence shown here is derived from an EMBL/GenBank/DDBJ whole genome shotgun (WGS) entry which is preliminary data.</text>
</comment>
<reference evidence="2" key="1">
    <citation type="submission" date="2019-09" db="EMBL/GenBank/DDBJ databases">
        <title>Draft genome information of white flower Hibiscus syriacus.</title>
        <authorList>
            <person name="Kim Y.-M."/>
        </authorList>
    </citation>
    <scope>NUCLEOTIDE SEQUENCE [LARGE SCALE GENOMIC DNA]</scope>
    <source>
        <strain evidence="2">YM2019G1</strain>
    </source>
</reference>
<dbReference type="InterPro" id="IPR036397">
    <property type="entry name" value="RNaseH_sf"/>
</dbReference>
<dbReference type="AlphaFoldDB" id="A0A6A3A3D6"/>
<accession>A0A6A3A3D6</accession>
<evidence type="ECO:0000313" key="3">
    <source>
        <dbReference type="Proteomes" id="UP000436088"/>
    </source>
</evidence>
<dbReference type="EMBL" id="VEPZ02001047">
    <property type="protein sequence ID" value="KAE8698157.1"/>
    <property type="molecule type" value="Genomic_DNA"/>
</dbReference>
<sequence>MRMTMRLVWECFATAEVCGSIFDFARAIGICSVLEAELWGALEGLRNSWSIGTGRIILEVDNGEVYRILNRSNLKEVSPTTIRHISGLLERNWVVSFSQVRRVANRIADHVAKMVQHDDFEGRRF</sequence>
<dbReference type="SUPFAM" id="SSF53098">
    <property type="entry name" value="Ribonuclease H-like"/>
    <property type="match status" value="1"/>
</dbReference>
<proteinExistence type="predicted"/>
<dbReference type="Proteomes" id="UP000436088">
    <property type="component" value="Unassembled WGS sequence"/>
</dbReference>
<feature type="domain" description="RNase H type-1" evidence="1">
    <location>
        <begin position="31"/>
        <end position="114"/>
    </location>
</feature>
<protein>
    <recommendedName>
        <fullName evidence="1">RNase H type-1 domain-containing protein</fullName>
    </recommendedName>
</protein>
<dbReference type="GO" id="GO:0003676">
    <property type="term" value="F:nucleic acid binding"/>
    <property type="evidence" value="ECO:0007669"/>
    <property type="project" value="InterPro"/>
</dbReference>
<dbReference type="Gene3D" id="3.30.420.10">
    <property type="entry name" value="Ribonuclease H-like superfamily/Ribonuclease H"/>
    <property type="match status" value="1"/>
</dbReference>
<keyword evidence="3" id="KW-1185">Reference proteome</keyword>
<evidence type="ECO:0000313" key="2">
    <source>
        <dbReference type="EMBL" id="KAE8698157.1"/>
    </source>
</evidence>